<dbReference type="InterPro" id="IPR036047">
    <property type="entry name" value="F-box-like_dom_sf"/>
</dbReference>
<evidence type="ECO:0000256" key="3">
    <source>
        <dbReference type="ARBA" id="ARBA00005669"/>
    </source>
</evidence>
<keyword evidence="8" id="KW-0677">Repeat</keyword>
<evidence type="ECO:0000313" key="17">
    <source>
        <dbReference type="Proteomes" id="UP001295444"/>
    </source>
</evidence>
<dbReference type="Pfam" id="PF00646">
    <property type="entry name" value="F-box"/>
    <property type="match status" value="1"/>
</dbReference>
<evidence type="ECO:0000259" key="14">
    <source>
        <dbReference type="Pfam" id="PF00646"/>
    </source>
</evidence>
<keyword evidence="5" id="KW-0964">Secreted</keyword>
<sequence>MMFCQPFITNNKYLPPTTPRYPHPSIKLSHMIITVSSLSVWSSPCLGYWNHELSISRWSEIEPCLRPVTPEIPRPSACHGMGCQAFPKHPEHVNPSVLPILPPPPTHSIPLGLSPGEENIPNLCGPSVEQVQGQGMDWHLALDEKILNRLFCYFSACEKCVLAQVCKTWRRVLYQLRFWVGLTPVLHAKELYNILPTGEKEFVSLQGFAVRGFDSFCLVGVSDLDICEFIDNYPLSKKGVKSVSLKRSTITDAGLEVMLEQMQGVIRLELSGCNDFTEAGLWSSLHGRITSLSVSDCINVADDAVAAISQLLPNLGELNLQAYHVTDTALAYFTAKQGRATHTLRLHSCWEITNHGVVNVVHSLPNLTVLSLSGCSKVTDDGVELVAENLRRLRGLDLSWCPRLTDTALEYIACDLHKLEELVLDRCVRITDTGLSYLSTMSSLRSLYLRWCCQVQDFGLKHLLGMKSLRLLSLAGCPLLTTTGLSGLVQLQDLEELELTNCPGATPELFKYFSQHLPRCVVIDGLSLEARSVEQVTLRCTEGTVEWLYPMGALRLSLVPRPPITVPAAEPRLLTACIKPTASFRGAQLYLEREGVLELLLSEAEPAIRPRVHCFSWQPHQKVALFLQAIPHQDISRRIAAFRYELRADWDGRLALPLSKLNMEVVRGNIRAVENDAELQESVIGISATRVHRQKFILFQPRGHSVKSLGDIRTPLSCGVKTGPGSFLFMGWVHFGDAWLGCAPRYKDFKRIYERALQAHENPCEIALD</sequence>
<dbReference type="GO" id="GO:0005615">
    <property type="term" value="C:extracellular space"/>
    <property type="evidence" value="ECO:0007669"/>
    <property type="project" value="TreeGrafter"/>
</dbReference>
<feature type="domain" description="F-box" evidence="14">
    <location>
        <begin position="142"/>
        <end position="180"/>
    </location>
</feature>
<dbReference type="Proteomes" id="UP001295444">
    <property type="component" value="Chromosome 07"/>
</dbReference>
<dbReference type="Gene3D" id="3.80.10.10">
    <property type="entry name" value="Ribonuclease Inhibitor"/>
    <property type="match status" value="2"/>
</dbReference>
<accession>A0AAD1SQY5</accession>
<proteinExistence type="inferred from homology"/>
<dbReference type="GO" id="GO:0050772">
    <property type="term" value="P:positive regulation of axonogenesis"/>
    <property type="evidence" value="ECO:0007669"/>
    <property type="project" value="TreeGrafter"/>
</dbReference>
<dbReference type="PANTHER" id="PTHR28593">
    <property type="entry name" value="METEORIN-LIKE PROTEIN"/>
    <property type="match status" value="1"/>
</dbReference>
<dbReference type="InterPro" id="IPR051998">
    <property type="entry name" value="Meteorin-like"/>
</dbReference>
<dbReference type="InterPro" id="IPR001810">
    <property type="entry name" value="F-box_dom"/>
</dbReference>
<evidence type="ECO:0000256" key="5">
    <source>
        <dbReference type="ARBA" id="ARBA00022525"/>
    </source>
</evidence>
<feature type="domain" description="F-box/LRR-repeat protein 15-like leucin rich repeat" evidence="15">
    <location>
        <begin position="367"/>
        <end position="455"/>
    </location>
</feature>
<dbReference type="SUPFAM" id="SSF52047">
    <property type="entry name" value="RNI-like"/>
    <property type="match status" value="1"/>
</dbReference>
<evidence type="ECO:0000256" key="8">
    <source>
        <dbReference type="ARBA" id="ARBA00022737"/>
    </source>
</evidence>
<evidence type="ECO:0000256" key="7">
    <source>
        <dbReference type="ARBA" id="ARBA00022729"/>
    </source>
</evidence>
<name>A0AAD1SQY5_PELCU</name>
<evidence type="ECO:0000313" key="16">
    <source>
        <dbReference type="EMBL" id="CAH2307814.1"/>
    </source>
</evidence>
<keyword evidence="17" id="KW-1185">Reference proteome</keyword>
<protein>
    <recommendedName>
        <fullName evidence="12">F-box/LRR-repeat protein 16</fullName>
    </recommendedName>
    <alternativeName>
        <fullName evidence="13">F-box and leucine-rich repeat protein 16</fullName>
    </alternativeName>
</protein>
<dbReference type="GO" id="GO:0010001">
    <property type="term" value="P:glial cell differentiation"/>
    <property type="evidence" value="ECO:0007669"/>
    <property type="project" value="TreeGrafter"/>
</dbReference>
<dbReference type="GO" id="GO:0005737">
    <property type="term" value="C:cytoplasm"/>
    <property type="evidence" value="ECO:0007669"/>
    <property type="project" value="UniProtKB-ARBA"/>
</dbReference>
<evidence type="ECO:0000256" key="12">
    <source>
        <dbReference type="ARBA" id="ARBA00074003"/>
    </source>
</evidence>
<dbReference type="SUPFAM" id="SSF81383">
    <property type="entry name" value="F-box domain"/>
    <property type="match status" value="1"/>
</dbReference>
<evidence type="ECO:0000256" key="13">
    <source>
        <dbReference type="ARBA" id="ARBA00080414"/>
    </source>
</evidence>
<evidence type="ECO:0000256" key="6">
    <source>
        <dbReference type="ARBA" id="ARBA00022614"/>
    </source>
</evidence>
<keyword evidence="4" id="KW-0488">Methylation</keyword>
<keyword evidence="10" id="KW-1015">Disulfide bond</keyword>
<dbReference type="PANTHER" id="PTHR28593:SF2">
    <property type="entry name" value="METEORIN"/>
    <property type="match status" value="1"/>
</dbReference>
<evidence type="ECO:0000256" key="2">
    <source>
        <dbReference type="ARBA" id="ARBA00004613"/>
    </source>
</evidence>
<evidence type="ECO:0000256" key="4">
    <source>
        <dbReference type="ARBA" id="ARBA00022481"/>
    </source>
</evidence>
<comment type="subcellular location">
    <subcellularLocation>
        <location evidence="2">Secreted</location>
    </subcellularLocation>
</comment>
<evidence type="ECO:0000256" key="11">
    <source>
        <dbReference type="ARBA" id="ARBA00062674"/>
    </source>
</evidence>
<dbReference type="FunFam" id="3.80.10.10:FF:000733">
    <property type="entry name" value="F-box/LRR-repeat protein 16"/>
    <property type="match status" value="1"/>
</dbReference>
<dbReference type="SMART" id="SM00367">
    <property type="entry name" value="LRR_CC"/>
    <property type="match status" value="7"/>
</dbReference>
<evidence type="ECO:0000256" key="1">
    <source>
        <dbReference type="ARBA" id="ARBA00003437"/>
    </source>
</evidence>
<evidence type="ECO:0000256" key="9">
    <source>
        <dbReference type="ARBA" id="ARBA00022786"/>
    </source>
</evidence>
<dbReference type="InterPro" id="IPR006553">
    <property type="entry name" value="Leu-rich_rpt_Cys-con_subtyp"/>
</dbReference>
<keyword evidence="6" id="KW-0433">Leucine-rich repeat</keyword>
<dbReference type="AlphaFoldDB" id="A0AAD1SQY5"/>
<dbReference type="InterPro" id="IPR032675">
    <property type="entry name" value="LRR_dom_sf"/>
</dbReference>
<dbReference type="EMBL" id="OW240918">
    <property type="protein sequence ID" value="CAH2307814.1"/>
    <property type="molecule type" value="Genomic_DNA"/>
</dbReference>
<dbReference type="InterPro" id="IPR057207">
    <property type="entry name" value="FBXL15_LRR"/>
</dbReference>
<keyword evidence="7" id="KW-0732">Signal</keyword>
<comment type="subunit">
    <text evidence="11">Interacts with SKP1 and CUL1.</text>
</comment>
<evidence type="ECO:0000259" key="15">
    <source>
        <dbReference type="Pfam" id="PF25372"/>
    </source>
</evidence>
<organism evidence="16 17">
    <name type="scientific">Pelobates cultripes</name>
    <name type="common">Western spadefoot toad</name>
    <dbReference type="NCBI Taxonomy" id="61616"/>
    <lineage>
        <taxon>Eukaryota</taxon>
        <taxon>Metazoa</taxon>
        <taxon>Chordata</taxon>
        <taxon>Craniata</taxon>
        <taxon>Vertebrata</taxon>
        <taxon>Euteleostomi</taxon>
        <taxon>Amphibia</taxon>
        <taxon>Batrachia</taxon>
        <taxon>Anura</taxon>
        <taxon>Pelobatoidea</taxon>
        <taxon>Pelobatidae</taxon>
        <taxon>Pelobates</taxon>
    </lineage>
</organism>
<comment type="similarity">
    <text evidence="3">Belongs to the meteorin family.</text>
</comment>
<gene>
    <name evidence="16" type="ORF">PECUL_23A030724</name>
</gene>
<reference evidence="16" key="1">
    <citation type="submission" date="2022-03" db="EMBL/GenBank/DDBJ databases">
        <authorList>
            <person name="Alioto T."/>
            <person name="Alioto T."/>
            <person name="Gomez Garrido J."/>
        </authorList>
    </citation>
    <scope>NUCLEOTIDE SEQUENCE</scope>
</reference>
<dbReference type="CDD" id="cd22127">
    <property type="entry name" value="F-box_FBXL16"/>
    <property type="match status" value="1"/>
</dbReference>
<comment type="function">
    <text evidence="1">Substrate-recognition component of the SCF (SKP1-CUL1-F-box protein)-type E3 ubiquitin ligase complex.</text>
</comment>
<dbReference type="Pfam" id="PF25372">
    <property type="entry name" value="DUF7885"/>
    <property type="match status" value="1"/>
</dbReference>
<dbReference type="GO" id="GO:0005179">
    <property type="term" value="F:hormone activity"/>
    <property type="evidence" value="ECO:0007669"/>
    <property type="project" value="TreeGrafter"/>
</dbReference>
<keyword evidence="9" id="KW-0833">Ubl conjugation pathway</keyword>
<evidence type="ECO:0000256" key="10">
    <source>
        <dbReference type="ARBA" id="ARBA00023157"/>
    </source>
</evidence>
<dbReference type="FunFam" id="3.80.10.10:FF:000262">
    <property type="entry name" value="F-box/LRR-repeat protein 16"/>
    <property type="match status" value="1"/>
</dbReference>